<proteinExistence type="predicted"/>
<gene>
    <name evidence="2" type="ORF">1_164</name>
</gene>
<dbReference type="Pfam" id="PF02338">
    <property type="entry name" value="OTU"/>
    <property type="match status" value="1"/>
</dbReference>
<evidence type="ECO:0000313" key="2">
    <source>
        <dbReference type="EMBL" id="QDY51779.1"/>
    </source>
</evidence>
<dbReference type="InterPro" id="IPR003323">
    <property type="entry name" value="OTU_dom"/>
</dbReference>
<name>A0A5B8HUZ4_9VIRU</name>
<reference evidence="2" key="1">
    <citation type="submission" date="2018-11" db="EMBL/GenBank/DDBJ databases">
        <title>A distinct lineage of giant viruses engineers rhodopsin photosystems in predatory marine eukaryotes.</title>
        <authorList>
            <person name="Needham D.M."/>
            <person name="Yoshizawa S."/>
            <person name="Hosaka T."/>
            <person name="Poirier C."/>
            <person name="Choi C.-J."/>
            <person name="Hehenberger E."/>
            <person name="Irwin N.A.T."/>
            <person name="Wilken S."/>
            <person name="Yung C.-M."/>
            <person name="Bachy C."/>
            <person name="Kurihara R."/>
            <person name="Nakajima Y."/>
            <person name="Kojima K."/>
            <person name="Kimura-Someya T."/>
            <person name="Leonard G."/>
            <person name="Malmstrom R.R."/>
            <person name="Mende D."/>
            <person name="Olson D.K."/>
            <person name="Sudo Y."/>
            <person name="Sudek S."/>
            <person name="Richards T.A."/>
            <person name="DeLong E.F."/>
            <person name="Keeling P.J."/>
            <person name="Santoro A.E."/>
            <person name="Shirouzu M."/>
            <person name="Iwasaki W."/>
            <person name="Worden A.Z."/>
        </authorList>
    </citation>
    <scope>NUCLEOTIDE SEQUENCE</scope>
</reference>
<dbReference type="EMBL" id="MK250085">
    <property type="protein sequence ID" value="QDY51779.1"/>
    <property type="molecule type" value="Genomic_DNA"/>
</dbReference>
<dbReference type="GO" id="GO:0006508">
    <property type="term" value="P:proteolysis"/>
    <property type="evidence" value="ECO:0007669"/>
    <property type="project" value="UniProtKB-KW"/>
</dbReference>
<organism evidence="2">
    <name type="scientific">Mimiviridae sp. ChoanoV1</name>
    <dbReference type="NCBI Taxonomy" id="2596887"/>
    <lineage>
        <taxon>Viruses</taxon>
        <taxon>Varidnaviria</taxon>
        <taxon>Bamfordvirae</taxon>
        <taxon>Nucleocytoviricota</taxon>
        <taxon>Megaviricetes</taxon>
        <taxon>Imitervirales</taxon>
        <taxon>Schizomimiviridae</taxon>
    </lineage>
</organism>
<sequence>MDKIYLSPNIYVINNQYYYEDDLLKKNIKINKKNWHKYLEECGWEKLELGWRKRLKSKEKNSLYGKIDCGSEGDCLFTCISNAFKTISKPEDNTYEPEEIRKLASFEINDDNFNLIIQNYRLEVDCNEFDGFWDPYKTNSVDELRNEIKKMGNSFWGDHILIQLLEEALNINIILLNSENDFYGNKQFKIQSTGNKFIKERRTILLYYCLNSHFQLVGYFNGSSITKIFNYEQLPQELIKVYEKDCHKII</sequence>
<accession>A0A5B8HUZ4</accession>
<protein>
    <submittedName>
        <fullName evidence="2">OTU-like cysteine protease</fullName>
    </submittedName>
</protein>
<keyword evidence="2" id="KW-0378">Hydrolase</keyword>
<evidence type="ECO:0000259" key="1">
    <source>
        <dbReference type="Pfam" id="PF02338"/>
    </source>
</evidence>
<keyword evidence="2" id="KW-0645">Protease</keyword>
<dbReference type="Gene3D" id="3.90.70.80">
    <property type="match status" value="1"/>
</dbReference>
<feature type="domain" description="OTU" evidence="1">
    <location>
        <begin position="71"/>
        <end position="214"/>
    </location>
</feature>
<dbReference type="CDD" id="cd22744">
    <property type="entry name" value="OTU"/>
    <property type="match status" value="1"/>
</dbReference>
<dbReference type="GO" id="GO:0008233">
    <property type="term" value="F:peptidase activity"/>
    <property type="evidence" value="ECO:0007669"/>
    <property type="project" value="UniProtKB-KW"/>
</dbReference>